<dbReference type="PANTHER" id="PTHR42760:SF133">
    <property type="entry name" value="3-OXOACYL-[ACYL-CARRIER-PROTEIN] REDUCTASE"/>
    <property type="match status" value="1"/>
</dbReference>
<dbReference type="SUPFAM" id="SSF51735">
    <property type="entry name" value="NAD(P)-binding Rossmann-fold domains"/>
    <property type="match status" value="1"/>
</dbReference>
<dbReference type="Proteomes" id="UP000503278">
    <property type="component" value="Chromosome"/>
</dbReference>
<protein>
    <submittedName>
        <fullName evidence="4">SDR family oxidoreductase</fullName>
    </submittedName>
</protein>
<dbReference type="PANTHER" id="PTHR42760">
    <property type="entry name" value="SHORT-CHAIN DEHYDROGENASES/REDUCTASES FAMILY MEMBER"/>
    <property type="match status" value="1"/>
</dbReference>
<dbReference type="InterPro" id="IPR002347">
    <property type="entry name" value="SDR_fam"/>
</dbReference>
<evidence type="ECO:0000256" key="3">
    <source>
        <dbReference type="RuleBase" id="RU000363"/>
    </source>
</evidence>
<dbReference type="Gene3D" id="3.40.50.720">
    <property type="entry name" value="NAD(P)-binding Rossmann-like Domain"/>
    <property type="match status" value="1"/>
</dbReference>
<comment type="similarity">
    <text evidence="1 3">Belongs to the short-chain dehydrogenases/reductases (SDR) family.</text>
</comment>
<keyword evidence="5" id="KW-1185">Reference proteome</keyword>
<evidence type="ECO:0000256" key="1">
    <source>
        <dbReference type="ARBA" id="ARBA00006484"/>
    </source>
</evidence>
<dbReference type="CDD" id="cd05233">
    <property type="entry name" value="SDR_c"/>
    <property type="match status" value="1"/>
</dbReference>
<name>A0A7L5E496_9SPHI</name>
<dbReference type="InterPro" id="IPR036291">
    <property type="entry name" value="NAD(P)-bd_dom_sf"/>
</dbReference>
<dbReference type="KEGG" id="mrob:HH214_16900"/>
<dbReference type="FunFam" id="3.40.50.720:FF:000173">
    <property type="entry name" value="3-oxoacyl-[acyl-carrier protein] reductase"/>
    <property type="match status" value="1"/>
</dbReference>
<dbReference type="GO" id="GO:0016616">
    <property type="term" value="F:oxidoreductase activity, acting on the CH-OH group of donors, NAD or NADP as acceptor"/>
    <property type="evidence" value="ECO:0007669"/>
    <property type="project" value="TreeGrafter"/>
</dbReference>
<proteinExistence type="inferred from homology"/>
<keyword evidence="2" id="KW-0560">Oxidoreductase</keyword>
<sequence length="255" mass="27544">MLIDFTGKNVLITGGSRGIGKACAQLFASLNANVIITYKSNREEAEQTLATLNPSQKHSLFQLDQSDAAAIETFFTLVMQQYSHVDVLVNNAGIYLEHKVAEVSYAEWQQSWIETLNTNLTGVANLCYFASRQMIQQGGGKVINISSRGAFRGEPDHPAYAASKAKLNAMSQSLAVALAPHHISVHIIAPGFVETNMAAKVLNSPAGQSIKQQSPFNRVAHPEEIARLAAMYASPGFEFTSAGIVDINGASYLRS</sequence>
<dbReference type="Pfam" id="PF00106">
    <property type="entry name" value="adh_short"/>
    <property type="match status" value="1"/>
</dbReference>
<dbReference type="AlphaFoldDB" id="A0A7L5E496"/>
<dbReference type="PRINTS" id="PR00081">
    <property type="entry name" value="GDHRDH"/>
</dbReference>
<reference evidence="4 5" key="1">
    <citation type="submission" date="2020-04" db="EMBL/GenBank/DDBJ databases">
        <title>Genome sequencing of novel species.</title>
        <authorList>
            <person name="Heo J."/>
            <person name="Kim S.-J."/>
            <person name="Kim J.-S."/>
            <person name="Hong S.-B."/>
            <person name="Kwon S.-W."/>
        </authorList>
    </citation>
    <scope>NUCLEOTIDE SEQUENCE [LARGE SCALE GENOMIC DNA]</scope>
    <source>
        <strain evidence="4 5">F39-2</strain>
    </source>
</reference>
<evidence type="ECO:0000313" key="4">
    <source>
        <dbReference type="EMBL" id="QJD97428.1"/>
    </source>
</evidence>
<accession>A0A7L5E496</accession>
<organism evidence="4 5">
    <name type="scientific">Mucilaginibacter robiniae</name>
    <dbReference type="NCBI Taxonomy" id="2728022"/>
    <lineage>
        <taxon>Bacteria</taxon>
        <taxon>Pseudomonadati</taxon>
        <taxon>Bacteroidota</taxon>
        <taxon>Sphingobacteriia</taxon>
        <taxon>Sphingobacteriales</taxon>
        <taxon>Sphingobacteriaceae</taxon>
        <taxon>Mucilaginibacter</taxon>
    </lineage>
</organism>
<evidence type="ECO:0000256" key="2">
    <source>
        <dbReference type="ARBA" id="ARBA00023002"/>
    </source>
</evidence>
<dbReference type="EMBL" id="CP051682">
    <property type="protein sequence ID" value="QJD97428.1"/>
    <property type="molecule type" value="Genomic_DNA"/>
</dbReference>
<evidence type="ECO:0000313" key="5">
    <source>
        <dbReference type="Proteomes" id="UP000503278"/>
    </source>
</evidence>
<dbReference type="RefSeq" id="WP_169609587.1">
    <property type="nucleotide sequence ID" value="NZ_CP051682.1"/>
</dbReference>
<gene>
    <name evidence="4" type="ORF">HH214_16900</name>
</gene>
<dbReference type="PRINTS" id="PR00080">
    <property type="entry name" value="SDRFAMILY"/>
</dbReference>